<accession>A0A0A9HR34</accession>
<protein>
    <submittedName>
        <fullName evidence="1">CDKG1</fullName>
    </submittedName>
</protein>
<reference evidence="1" key="2">
    <citation type="journal article" date="2015" name="Data Brief">
        <title>Shoot transcriptome of the giant reed, Arundo donax.</title>
        <authorList>
            <person name="Barrero R.A."/>
            <person name="Guerrero F.D."/>
            <person name="Moolhuijzen P."/>
            <person name="Goolsby J.A."/>
            <person name="Tidwell J."/>
            <person name="Bellgard S.E."/>
            <person name="Bellgard M.I."/>
        </authorList>
    </citation>
    <scope>NUCLEOTIDE SEQUENCE</scope>
    <source>
        <tissue evidence="1">Shoot tissue taken approximately 20 cm above the soil surface</tissue>
    </source>
</reference>
<organism evidence="1">
    <name type="scientific">Arundo donax</name>
    <name type="common">Giant reed</name>
    <name type="synonym">Donax arundinaceus</name>
    <dbReference type="NCBI Taxonomy" id="35708"/>
    <lineage>
        <taxon>Eukaryota</taxon>
        <taxon>Viridiplantae</taxon>
        <taxon>Streptophyta</taxon>
        <taxon>Embryophyta</taxon>
        <taxon>Tracheophyta</taxon>
        <taxon>Spermatophyta</taxon>
        <taxon>Magnoliopsida</taxon>
        <taxon>Liliopsida</taxon>
        <taxon>Poales</taxon>
        <taxon>Poaceae</taxon>
        <taxon>PACMAD clade</taxon>
        <taxon>Arundinoideae</taxon>
        <taxon>Arundineae</taxon>
        <taxon>Arundo</taxon>
    </lineage>
</organism>
<name>A0A0A9HR34_ARUDO</name>
<reference evidence="1" key="1">
    <citation type="submission" date="2014-09" db="EMBL/GenBank/DDBJ databases">
        <authorList>
            <person name="Magalhaes I.L.F."/>
            <person name="Oliveira U."/>
            <person name="Santos F.R."/>
            <person name="Vidigal T.H.D.A."/>
            <person name="Brescovit A.D."/>
            <person name="Santos A.J."/>
        </authorList>
    </citation>
    <scope>NUCLEOTIDE SEQUENCE</scope>
    <source>
        <tissue evidence="1">Shoot tissue taken approximately 20 cm above the soil surface</tissue>
    </source>
</reference>
<dbReference type="EMBL" id="GBRH01158739">
    <property type="protein sequence ID" value="JAE39157.1"/>
    <property type="molecule type" value="Transcribed_RNA"/>
</dbReference>
<evidence type="ECO:0000313" key="1">
    <source>
        <dbReference type="EMBL" id="JAE39157.1"/>
    </source>
</evidence>
<proteinExistence type="predicted"/>
<sequence>MFDASAARGREISS</sequence>